<dbReference type="AlphaFoldDB" id="A0A0A9G6B2"/>
<reference evidence="1" key="2">
    <citation type="journal article" date="2015" name="Data Brief">
        <title>Shoot transcriptome of the giant reed, Arundo donax.</title>
        <authorList>
            <person name="Barrero R.A."/>
            <person name="Guerrero F.D."/>
            <person name="Moolhuijzen P."/>
            <person name="Goolsby J.A."/>
            <person name="Tidwell J."/>
            <person name="Bellgard S.E."/>
            <person name="Bellgard M.I."/>
        </authorList>
    </citation>
    <scope>NUCLEOTIDE SEQUENCE</scope>
    <source>
        <tissue evidence="1">Shoot tissue taken approximately 20 cm above the soil surface</tissue>
    </source>
</reference>
<evidence type="ECO:0000313" key="1">
    <source>
        <dbReference type="EMBL" id="JAE18076.1"/>
    </source>
</evidence>
<dbReference type="EMBL" id="GBRH01179820">
    <property type="protein sequence ID" value="JAE18076.1"/>
    <property type="molecule type" value="Transcribed_RNA"/>
</dbReference>
<accession>A0A0A9G6B2</accession>
<name>A0A0A9G6B2_ARUDO</name>
<proteinExistence type="predicted"/>
<reference evidence="1" key="1">
    <citation type="submission" date="2014-09" db="EMBL/GenBank/DDBJ databases">
        <authorList>
            <person name="Magalhaes I.L.F."/>
            <person name="Oliveira U."/>
            <person name="Santos F.R."/>
            <person name="Vidigal T.H.D.A."/>
            <person name="Brescovit A.D."/>
            <person name="Santos A.J."/>
        </authorList>
    </citation>
    <scope>NUCLEOTIDE SEQUENCE</scope>
    <source>
        <tissue evidence="1">Shoot tissue taken approximately 20 cm above the soil surface</tissue>
    </source>
</reference>
<protein>
    <submittedName>
        <fullName evidence="1">Uncharacterized protein</fullName>
    </submittedName>
</protein>
<organism evidence="1">
    <name type="scientific">Arundo donax</name>
    <name type="common">Giant reed</name>
    <name type="synonym">Donax arundinaceus</name>
    <dbReference type="NCBI Taxonomy" id="35708"/>
    <lineage>
        <taxon>Eukaryota</taxon>
        <taxon>Viridiplantae</taxon>
        <taxon>Streptophyta</taxon>
        <taxon>Embryophyta</taxon>
        <taxon>Tracheophyta</taxon>
        <taxon>Spermatophyta</taxon>
        <taxon>Magnoliopsida</taxon>
        <taxon>Liliopsida</taxon>
        <taxon>Poales</taxon>
        <taxon>Poaceae</taxon>
        <taxon>PACMAD clade</taxon>
        <taxon>Arundinoideae</taxon>
        <taxon>Arundineae</taxon>
        <taxon>Arundo</taxon>
    </lineage>
</organism>
<sequence>MVSLVQFGHPITPIATFPSTIRARPTTYRASSPQETFGSINWIKYPISSRVRIKGDGILASSINCSQHIIMS</sequence>